<dbReference type="GO" id="GO:0018485">
    <property type="term" value="F:salicylaldehyde dehydrogenase (NAD+) activity"/>
    <property type="evidence" value="ECO:0007669"/>
    <property type="project" value="UniProtKB-EC"/>
</dbReference>
<dbReference type="InterPro" id="IPR029510">
    <property type="entry name" value="Ald_DH_CS_GLU"/>
</dbReference>
<comment type="similarity">
    <text evidence="1 10">Belongs to the aldehyde dehydrogenase family.</text>
</comment>
<gene>
    <name evidence="12" type="ORF">JN12_02375</name>
</gene>
<dbReference type="CDD" id="cd07150">
    <property type="entry name" value="ALDH_VaniDH_like"/>
    <property type="match status" value="1"/>
</dbReference>
<evidence type="ECO:0000256" key="9">
    <source>
        <dbReference type="PROSITE-ProRule" id="PRU10007"/>
    </source>
</evidence>
<keyword evidence="2" id="KW-0058">Aromatic hydrocarbons catabolism</keyword>
<dbReference type="Gene3D" id="3.40.605.10">
    <property type="entry name" value="Aldehyde Dehydrogenase, Chain A, domain 1"/>
    <property type="match status" value="1"/>
</dbReference>
<dbReference type="FunFam" id="3.40.309.10:FF:000010">
    <property type="entry name" value="Gamma-aminobutyraldehyde dehydrogenase"/>
    <property type="match status" value="1"/>
</dbReference>
<keyword evidence="3 10" id="KW-0560">Oxidoreductase</keyword>
<dbReference type="EMBL" id="VLLN01000014">
    <property type="protein sequence ID" value="TWJ18741.1"/>
    <property type="molecule type" value="Genomic_DNA"/>
</dbReference>
<feature type="domain" description="Aldehyde dehydrogenase" evidence="11">
    <location>
        <begin position="14"/>
        <end position="471"/>
    </location>
</feature>
<evidence type="ECO:0000256" key="7">
    <source>
        <dbReference type="ARBA" id="ARBA00066992"/>
    </source>
</evidence>
<dbReference type="OrthoDB" id="9762913at2"/>
<dbReference type="PANTHER" id="PTHR42986:SF1">
    <property type="entry name" value="BENZALDEHYDE DEHYDROGENASE YFMT"/>
    <property type="match status" value="1"/>
</dbReference>
<accession>A0A562VLS5</accession>
<dbReference type="SUPFAM" id="SSF53720">
    <property type="entry name" value="ALDH-like"/>
    <property type="match status" value="1"/>
</dbReference>
<dbReference type="RefSeq" id="WP_145023005.1">
    <property type="nucleotide sequence ID" value="NZ_VLLN01000014.1"/>
</dbReference>
<dbReference type="FunFam" id="3.40.605.10:FF:000007">
    <property type="entry name" value="NAD/NADP-dependent betaine aldehyde dehydrogenase"/>
    <property type="match status" value="1"/>
</dbReference>
<evidence type="ECO:0000256" key="8">
    <source>
        <dbReference type="ARBA" id="ARBA00070319"/>
    </source>
</evidence>
<evidence type="ECO:0000256" key="2">
    <source>
        <dbReference type="ARBA" id="ARBA00022797"/>
    </source>
</evidence>
<dbReference type="PROSITE" id="PS00687">
    <property type="entry name" value="ALDEHYDE_DEHYDR_GLU"/>
    <property type="match status" value="1"/>
</dbReference>
<name>A0A562VLS5_9BACT</name>
<dbReference type="Gene3D" id="3.40.309.10">
    <property type="entry name" value="Aldehyde Dehydrogenase, Chain A, domain 2"/>
    <property type="match status" value="1"/>
</dbReference>
<evidence type="ECO:0000256" key="4">
    <source>
        <dbReference type="ARBA" id="ARBA00023027"/>
    </source>
</evidence>
<keyword evidence="13" id="KW-1185">Reference proteome</keyword>
<dbReference type="InterPro" id="IPR016163">
    <property type="entry name" value="Ald_DH_C"/>
</dbReference>
<dbReference type="InterPro" id="IPR016161">
    <property type="entry name" value="Ald_DH/histidinol_DH"/>
</dbReference>
<organism evidence="12 13">
    <name type="scientific">Geobacter argillaceus</name>
    <dbReference type="NCBI Taxonomy" id="345631"/>
    <lineage>
        <taxon>Bacteria</taxon>
        <taxon>Pseudomonadati</taxon>
        <taxon>Thermodesulfobacteriota</taxon>
        <taxon>Desulfuromonadia</taxon>
        <taxon>Geobacterales</taxon>
        <taxon>Geobacteraceae</taxon>
        <taxon>Geobacter</taxon>
    </lineage>
</organism>
<proteinExistence type="inferred from homology"/>
<comment type="caution">
    <text evidence="12">The sequence shown here is derived from an EMBL/GenBank/DDBJ whole genome shotgun (WGS) entry which is preliminary data.</text>
</comment>
<sequence>MSVKEYRLFINGKWVPSSTGTMADDINPANGEVYAKVHQASADDIEAAIASAYAARETWGNSPPAMREGILIKAAAILEERTKEFADVLIEEGGGTFGKAMFEVSYVANLLRSAAGECRRIFGETMPSDAPGVFSMTVRRPLGVIAGIAPFNFPFLLAMKKVCLALAAGNTFVLKPASPTPVIGLKIAELFEAAGLPHGALNVIPVKGSTLGDKLVVDPRIRMVTFTGSTEVGKQLAEVAGRHQKKITLEMGGKSPLIVLKDADLDYAVDAAIFGIFLHQGQVCMVNSRMIVETDIYDRFCEKLVTKARTLKVGDPHQPDTVIGPLVESKQCPFIKGQVDDAVSDGARLLFGGNYEGGFFQPTIVADVTTNMRIFDEESFGPVACVIKAANSEEALAIANNSSFGLSSAIITNDLQKAFDLSLRLEAGMVHINDCTIFDEPHVPFGGIKDSGVGREGGRYSMEEMTEVKWITVQMGKRHFPF</sequence>
<evidence type="ECO:0000313" key="13">
    <source>
        <dbReference type="Proteomes" id="UP000319449"/>
    </source>
</evidence>
<dbReference type="EC" id="1.2.1.65" evidence="7"/>
<comment type="pathway">
    <text evidence="5">Aromatic compound metabolism; naphthalene degradation.</text>
</comment>
<protein>
    <recommendedName>
        <fullName evidence="8">Salicylaldehyde dehydrogenase</fullName>
        <ecNumber evidence="7">1.2.1.65</ecNumber>
    </recommendedName>
</protein>
<evidence type="ECO:0000256" key="1">
    <source>
        <dbReference type="ARBA" id="ARBA00009986"/>
    </source>
</evidence>
<dbReference type="PANTHER" id="PTHR42986">
    <property type="entry name" value="BENZALDEHYDE DEHYDROGENASE YFMT"/>
    <property type="match status" value="1"/>
</dbReference>
<dbReference type="AlphaFoldDB" id="A0A562VLS5"/>
<evidence type="ECO:0000259" key="11">
    <source>
        <dbReference type="Pfam" id="PF00171"/>
    </source>
</evidence>
<dbReference type="InterPro" id="IPR016162">
    <property type="entry name" value="Ald_DH_N"/>
</dbReference>
<dbReference type="Proteomes" id="UP000319449">
    <property type="component" value="Unassembled WGS sequence"/>
</dbReference>
<keyword evidence="4" id="KW-0520">NAD</keyword>
<evidence type="ECO:0000256" key="3">
    <source>
        <dbReference type="ARBA" id="ARBA00023002"/>
    </source>
</evidence>
<dbReference type="InterPro" id="IPR015590">
    <property type="entry name" value="Aldehyde_DH_dom"/>
</dbReference>
<evidence type="ECO:0000256" key="5">
    <source>
        <dbReference type="ARBA" id="ARBA00035632"/>
    </source>
</evidence>
<comment type="catalytic activity">
    <reaction evidence="6">
        <text>salicylaldehyde + NAD(+) + H2O = salicylate + NADH + 2 H(+)</text>
        <dbReference type="Rhea" id="RHEA:18537"/>
        <dbReference type="ChEBI" id="CHEBI:15377"/>
        <dbReference type="ChEBI" id="CHEBI:15378"/>
        <dbReference type="ChEBI" id="CHEBI:16008"/>
        <dbReference type="ChEBI" id="CHEBI:30762"/>
        <dbReference type="ChEBI" id="CHEBI:57540"/>
        <dbReference type="ChEBI" id="CHEBI:57945"/>
        <dbReference type="EC" id="1.2.1.65"/>
    </reaction>
</comment>
<evidence type="ECO:0000256" key="10">
    <source>
        <dbReference type="RuleBase" id="RU003345"/>
    </source>
</evidence>
<feature type="active site" evidence="9">
    <location>
        <position position="250"/>
    </location>
</feature>
<dbReference type="Pfam" id="PF00171">
    <property type="entry name" value="Aldedh"/>
    <property type="match status" value="1"/>
</dbReference>
<evidence type="ECO:0000256" key="6">
    <source>
        <dbReference type="ARBA" id="ARBA00050596"/>
    </source>
</evidence>
<evidence type="ECO:0000313" key="12">
    <source>
        <dbReference type="EMBL" id="TWJ18741.1"/>
    </source>
</evidence>
<reference evidence="12 13" key="1">
    <citation type="submission" date="2019-07" db="EMBL/GenBank/DDBJ databases">
        <title>Genomic Encyclopedia of Archaeal and Bacterial Type Strains, Phase II (KMG-II): from individual species to whole genera.</title>
        <authorList>
            <person name="Goeker M."/>
        </authorList>
    </citation>
    <scope>NUCLEOTIDE SEQUENCE [LARGE SCALE GENOMIC DNA]</scope>
    <source>
        <strain evidence="12 13">ATCC BAA-1139</strain>
    </source>
</reference>